<dbReference type="SMART" id="SM01343">
    <property type="entry name" value="FATC"/>
    <property type="match status" value="1"/>
</dbReference>
<name>A0A0G4FMI7_9ALVE</name>
<feature type="non-terminal residue" evidence="12">
    <location>
        <position position="1"/>
    </location>
</feature>
<dbReference type="GO" id="GO:0006974">
    <property type="term" value="P:DNA damage response"/>
    <property type="evidence" value="ECO:0007669"/>
    <property type="project" value="UniProtKB-KW"/>
</dbReference>
<keyword evidence="3" id="KW-0808">Transferase</keyword>
<dbReference type="GO" id="GO:0005634">
    <property type="term" value="C:nucleus"/>
    <property type="evidence" value="ECO:0007669"/>
    <property type="project" value="UniProtKB-SubCell"/>
</dbReference>
<evidence type="ECO:0000259" key="10">
    <source>
        <dbReference type="PROSITE" id="PS50290"/>
    </source>
</evidence>
<evidence type="ECO:0000256" key="5">
    <source>
        <dbReference type="ARBA" id="ARBA00022763"/>
    </source>
</evidence>
<keyword evidence="7" id="KW-0067">ATP-binding</keyword>
<gene>
    <name evidence="12" type="ORF">Cvel_17792</name>
</gene>
<reference evidence="12" key="1">
    <citation type="submission" date="2014-11" db="EMBL/GenBank/DDBJ databases">
        <authorList>
            <person name="Otto D Thomas"/>
            <person name="Naeem Raeece"/>
        </authorList>
    </citation>
    <scope>NUCLEOTIDE SEQUENCE</scope>
</reference>
<proteinExistence type="predicted"/>
<dbReference type="Pfam" id="PF02260">
    <property type="entry name" value="FATC"/>
    <property type="match status" value="1"/>
</dbReference>
<dbReference type="InterPro" id="IPR038980">
    <property type="entry name" value="ATM_plant"/>
</dbReference>
<evidence type="ECO:0000256" key="2">
    <source>
        <dbReference type="ARBA" id="ARBA00012513"/>
    </source>
</evidence>
<dbReference type="EC" id="2.7.11.1" evidence="2"/>
<accession>A0A0G4FMI7</accession>
<keyword evidence="5" id="KW-0227">DNA damage</keyword>
<sequence>VLRVVNGDFAQRPATRQRELQLRTYTVVPLSASEGIAEWVSDSMSLGDWLVGGKKGGGAHARYRPADFLHSEVMKAMEEFTGKTKQDKDKAQQGEKKLAEQREKRRETFENCCAFFNPVLHLFFSERFPSGPDWHRARSKYCRSVAASSVLGYVLGLGDRHLNNILLDTVTGEIVHIDFGILLSQGKTLKIPEKVPCRLTRDIVAGLGALGVEGSFRRQSEIAMEALRDQNLKGLLVAIAEVFVCDPLASDTASLRVLRRQEGDECEEGGRTQQKGRRGMGGPSPSVSERGGAARHGGRNWTWTSGSGGQNESARWALREMESKLSGFFEISDATPLDVASQVDRLILSARDPENLAAMYFGWSPWV</sequence>
<evidence type="ECO:0000256" key="8">
    <source>
        <dbReference type="ARBA" id="ARBA00023242"/>
    </source>
</evidence>
<dbReference type="InterPro" id="IPR036940">
    <property type="entry name" value="PI3/4_kinase_cat_sf"/>
</dbReference>
<feature type="domain" description="PI3K/PI4K catalytic" evidence="10">
    <location>
        <begin position="1"/>
        <end position="291"/>
    </location>
</feature>
<feature type="compositionally biased region" description="Polar residues" evidence="9">
    <location>
        <begin position="301"/>
        <end position="313"/>
    </location>
</feature>
<dbReference type="Gene3D" id="1.10.1070.11">
    <property type="entry name" value="Phosphatidylinositol 3-/4-kinase, catalytic domain"/>
    <property type="match status" value="1"/>
</dbReference>
<keyword evidence="4" id="KW-0547">Nucleotide-binding</keyword>
<dbReference type="GO" id="GO:0004674">
    <property type="term" value="F:protein serine/threonine kinase activity"/>
    <property type="evidence" value="ECO:0007669"/>
    <property type="project" value="UniProtKB-EC"/>
</dbReference>
<dbReference type="PANTHER" id="PTHR37079">
    <property type="entry name" value="SERINE/THREONINE-PROTEIN KINASE ATM"/>
    <property type="match status" value="1"/>
</dbReference>
<feature type="domain" description="FATC" evidence="11">
    <location>
        <begin position="335"/>
        <end position="367"/>
    </location>
</feature>
<organism evidence="12">
    <name type="scientific">Chromera velia CCMP2878</name>
    <dbReference type="NCBI Taxonomy" id="1169474"/>
    <lineage>
        <taxon>Eukaryota</taxon>
        <taxon>Sar</taxon>
        <taxon>Alveolata</taxon>
        <taxon>Colpodellida</taxon>
        <taxon>Chromeraceae</taxon>
        <taxon>Chromera</taxon>
    </lineage>
</organism>
<dbReference type="PROSITE" id="PS51190">
    <property type="entry name" value="FATC"/>
    <property type="match status" value="1"/>
</dbReference>
<dbReference type="InterPro" id="IPR000403">
    <property type="entry name" value="PI3/4_kinase_cat_dom"/>
</dbReference>
<feature type="region of interest" description="Disordered" evidence="9">
    <location>
        <begin position="261"/>
        <end position="313"/>
    </location>
</feature>
<evidence type="ECO:0000256" key="1">
    <source>
        <dbReference type="ARBA" id="ARBA00004123"/>
    </source>
</evidence>
<dbReference type="PROSITE" id="PS50290">
    <property type="entry name" value="PI3_4_KINASE_3"/>
    <property type="match status" value="1"/>
</dbReference>
<evidence type="ECO:0000256" key="6">
    <source>
        <dbReference type="ARBA" id="ARBA00022777"/>
    </source>
</evidence>
<dbReference type="PANTHER" id="PTHR37079:SF4">
    <property type="entry name" value="SERINE_THREONINE-PROTEIN KINASE ATM"/>
    <property type="match status" value="1"/>
</dbReference>
<dbReference type="PROSITE" id="PS00916">
    <property type="entry name" value="PI3_4_KINASE_2"/>
    <property type="match status" value="1"/>
</dbReference>
<dbReference type="SUPFAM" id="SSF56112">
    <property type="entry name" value="Protein kinase-like (PK-like)"/>
    <property type="match status" value="1"/>
</dbReference>
<evidence type="ECO:0000256" key="3">
    <source>
        <dbReference type="ARBA" id="ARBA00022679"/>
    </source>
</evidence>
<dbReference type="GO" id="GO:0005524">
    <property type="term" value="F:ATP binding"/>
    <property type="evidence" value="ECO:0007669"/>
    <property type="project" value="UniProtKB-KW"/>
</dbReference>
<dbReference type="InterPro" id="IPR003152">
    <property type="entry name" value="FATC_dom"/>
</dbReference>
<dbReference type="Pfam" id="PF00454">
    <property type="entry name" value="PI3_PI4_kinase"/>
    <property type="match status" value="1"/>
</dbReference>
<dbReference type="InterPro" id="IPR018936">
    <property type="entry name" value="PI3/4_kinase_CS"/>
</dbReference>
<evidence type="ECO:0000256" key="4">
    <source>
        <dbReference type="ARBA" id="ARBA00022741"/>
    </source>
</evidence>
<dbReference type="InterPro" id="IPR011009">
    <property type="entry name" value="Kinase-like_dom_sf"/>
</dbReference>
<evidence type="ECO:0000313" key="12">
    <source>
        <dbReference type="EMBL" id="CEM15374.1"/>
    </source>
</evidence>
<keyword evidence="8" id="KW-0539">Nucleus</keyword>
<dbReference type="SMART" id="SM00146">
    <property type="entry name" value="PI3Kc"/>
    <property type="match status" value="1"/>
</dbReference>
<dbReference type="AlphaFoldDB" id="A0A0G4FMI7"/>
<protein>
    <recommendedName>
        <fullName evidence="2">non-specific serine/threonine protein kinase</fullName>
        <ecNumber evidence="2">2.7.11.1</ecNumber>
    </recommendedName>
</protein>
<dbReference type="EMBL" id="CDMZ01000486">
    <property type="protein sequence ID" value="CEM15374.1"/>
    <property type="molecule type" value="Genomic_DNA"/>
</dbReference>
<evidence type="ECO:0000256" key="7">
    <source>
        <dbReference type="ARBA" id="ARBA00022840"/>
    </source>
</evidence>
<keyword evidence="6" id="KW-0418">Kinase</keyword>
<evidence type="ECO:0000259" key="11">
    <source>
        <dbReference type="PROSITE" id="PS51190"/>
    </source>
</evidence>
<evidence type="ECO:0000256" key="9">
    <source>
        <dbReference type="SAM" id="MobiDB-lite"/>
    </source>
</evidence>
<comment type="subcellular location">
    <subcellularLocation>
        <location evidence="1">Nucleus</location>
    </subcellularLocation>
</comment>
<feature type="region of interest" description="Disordered" evidence="9">
    <location>
        <begin position="79"/>
        <end position="102"/>
    </location>
</feature>
<dbReference type="VEuPathDB" id="CryptoDB:Cvel_17792"/>